<dbReference type="InterPro" id="IPR003100">
    <property type="entry name" value="PAZ_dom"/>
</dbReference>
<dbReference type="SMART" id="SM00949">
    <property type="entry name" value="PAZ"/>
    <property type="match status" value="1"/>
</dbReference>
<dbReference type="InterPro" id="IPR036397">
    <property type="entry name" value="RNaseH_sf"/>
</dbReference>
<dbReference type="SMART" id="SM00950">
    <property type="entry name" value="Piwi"/>
    <property type="match status" value="1"/>
</dbReference>
<dbReference type="Proteomes" id="UP001234178">
    <property type="component" value="Unassembled WGS sequence"/>
</dbReference>
<dbReference type="InterPro" id="IPR003165">
    <property type="entry name" value="Piwi"/>
</dbReference>
<feature type="domain" description="PAZ" evidence="3">
    <location>
        <begin position="273"/>
        <end position="384"/>
    </location>
</feature>
<feature type="compositionally biased region" description="Polar residues" evidence="2">
    <location>
        <begin position="30"/>
        <end position="43"/>
    </location>
</feature>
<evidence type="ECO:0008006" key="7">
    <source>
        <dbReference type="Google" id="ProtNLM"/>
    </source>
</evidence>
<sequence>MSDAGSGDGRGARRRGRDIPYNVPRRPEETTANTSSSCGSFAQDQGAGRGAVRVGGPSSERQTSDRDAGPSHVRTFAASRMDEVDRELVTRPAGFNKIGSRGTPLNVITNYFQLIKRPDMHLLQYRVDFTPEVDHPGVRKALVRVHEPTLGKYIFDGTLLYNTIRLTQPLELASRRNSDGSDVKITFKLVGEIQKEDAIYSTVMNLILRRCMAMLNLVLIKRNYYDKEAKTDVPGYPITIWPGYLTTIQHYEQDYLLKLDTISKFLRRDTAHDVMDKIRRRQADLTDYQSRVKGELLGKIVMTGYNNKTYRIDDVDFDKNAQSKFYLRKEDREITYEEYYRTRYQQRIRYPLQALLMCLPSRRDINRGNTEPIYLIAELCGMTGLTKEERLDFKLTKVVANLTGVTPDRRVATLMKFRRRLEGTPQIQQELRSWGLEFAKEPVPCKARILSTFPLMMGPTEIRVTNGDWGRNMQDKKMYASVNLNNWIVLHPRATTDKIRSFVKQIKTVGDPQGVHVSEPRYIALEGDRTTHYIDGLRDQVANGQYNIVLCVLRAHRNDTYNAIKRETLCKDASIISQVITEKNLNLDPGKLKSVATKVMIQMACKLGAEPWKLGKSPLDTKKFMVIGYDTYHDAANKKAVGAFVASINSSCTRYNSSVKIHSANEEISPSFRDHMLTALKAYYTANKQLPTSGLPLPQDIIIYRDGVGAGDIQTVLNVELQGIKDACREASTVFGKDYNPGISFVIVSKRVTTRFFVDKRDRQENPPCGTVVDNTVTLSERFDFFLVSQKVSQGTVSPINCNVIYNSSNLPPDFHQALAYALTHVYFNWAGTLRVPAPIQYAHKLAYLVGENIERVPHEDLAKYPYYL</sequence>
<evidence type="ECO:0000259" key="3">
    <source>
        <dbReference type="PROSITE" id="PS50821"/>
    </source>
</evidence>
<comment type="similarity">
    <text evidence="1">Belongs to the argonaute family.</text>
</comment>
<dbReference type="SUPFAM" id="SSF53098">
    <property type="entry name" value="Ribonuclease H-like"/>
    <property type="match status" value="1"/>
</dbReference>
<evidence type="ECO:0000313" key="5">
    <source>
        <dbReference type="EMBL" id="KAK4016031.1"/>
    </source>
</evidence>
<protein>
    <recommendedName>
        <fullName evidence="7">Piwi protein 2</fullName>
    </recommendedName>
</protein>
<dbReference type="Gene3D" id="2.170.260.10">
    <property type="entry name" value="paz domain"/>
    <property type="match status" value="1"/>
</dbReference>
<feature type="domain" description="Piwi" evidence="4">
    <location>
        <begin position="548"/>
        <end position="855"/>
    </location>
</feature>
<evidence type="ECO:0000256" key="1">
    <source>
        <dbReference type="RuleBase" id="RU361178"/>
    </source>
</evidence>
<dbReference type="Pfam" id="PF02170">
    <property type="entry name" value="PAZ"/>
    <property type="match status" value="1"/>
</dbReference>
<evidence type="ECO:0000313" key="6">
    <source>
        <dbReference type="Proteomes" id="UP001234178"/>
    </source>
</evidence>
<dbReference type="CDD" id="cd04658">
    <property type="entry name" value="Piwi_piwi-like_Euk"/>
    <property type="match status" value="1"/>
</dbReference>
<reference evidence="5 6" key="1">
    <citation type="journal article" date="2023" name="Nucleic Acids Res.">
        <title>The hologenome of Daphnia magna reveals possible DNA methylation and microbiome-mediated evolution of the host genome.</title>
        <authorList>
            <person name="Chaturvedi A."/>
            <person name="Li X."/>
            <person name="Dhandapani V."/>
            <person name="Marshall H."/>
            <person name="Kissane S."/>
            <person name="Cuenca-Cambronero M."/>
            <person name="Asole G."/>
            <person name="Calvet F."/>
            <person name="Ruiz-Romero M."/>
            <person name="Marangio P."/>
            <person name="Guigo R."/>
            <person name="Rago D."/>
            <person name="Mirbahai L."/>
            <person name="Eastwood N."/>
            <person name="Colbourne J.K."/>
            <person name="Zhou J."/>
            <person name="Mallon E."/>
            <person name="Orsini L."/>
        </authorList>
    </citation>
    <scope>NUCLEOTIDE SEQUENCE [LARGE SCALE GENOMIC DNA]</scope>
    <source>
        <strain evidence="5">LRV0_1</strain>
    </source>
</reference>
<dbReference type="CDD" id="cd02845">
    <property type="entry name" value="PAZ_piwi_like"/>
    <property type="match status" value="1"/>
</dbReference>
<gene>
    <name evidence="5" type="ORF">OUZ56_030994</name>
</gene>
<proteinExistence type="inferred from homology"/>
<dbReference type="Gene3D" id="3.30.420.10">
    <property type="entry name" value="Ribonuclease H-like superfamily/Ribonuclease H"/>
    <property type="match status" value="1"/>
</dbReference>
<organism evidence="5 6">
    <name type="scientific">Daphnia magna</name>
    <dbReference type="NCBI Taxonomy" id="35525"/>
    <lineage>
        <taxon>Eukaryota</taxon>
        <taxon>Metazoa</taxon>
        <taxon>Ecdysozoa</taxon>
        <taxon>Arthropoda</taxon>
        <taxon>Crustacea</taxon>
        <taxon>Branchiopoda</taxon>
        <taxon>Diplostraca</taxon>
        <taxon>Cladocera</taxon>
        <taxon>Anomopoda</taxon>
        <taxon>Daphniidae</taxon>
        <taxon>Daphnia</taxon>
    </lineage>
</organism>
<evidence type="ECO:0000256" key="2">
    <source>
        <dbReference type="SAM" id="MobiDB-lite"/>
    </source>
</evidence>
<dbReference type="Gene3D" id="3.40.50.2300">
    <property type="match status" value="1"/>
</dbReference>
<dbReference type="PROSITE" id="PS50821">
    <property type="entry name" value="PAZ"/>
    <property type="match status" value="1"/>
</dbReference>
<evidence type="ECO:0000259" key="4">
    <source>
        <dbReference type="PROSITE" id="PS50822"/>
    </source>
</evidence>
<dbReference type="EMBL" id="JAOYFB010000005">
    <property type="protein sequence ID" value="KAK4016031.1"/>
    <property type="molecule type" value="Genomic_DNA"/>
</dbReference>
<feature type="region of interest" description="Disordered" evidence="2">
    <location>
        <begin position="1"/>
        <end position="71"/>
    </location>
</feature>
<dbReference type="Pfam" id="PF02171">
    <property type="entry name" value="Piwi"/>
    <property type="match status" value="1"/>
</dbReference>
<dbReference type="InterPro" id="IPR036085">
    <property type="entry name" value="PAZ_dom_sf"/>
</dbReference>
<dbReference type="Pfam" id="PF23278">
    <property type="entry name" value="Piwi_N"/>
    <property type="match status" value="1"/>
</dbReference>
<comment type="caution">
    <text evidence="5">The sequence shown here is derived from an EMBL/GenBank/DDBJ whole genome shotgun (WGS) entry which is preliminary data.</text>
</comment>
<accession>A0ABQ9ZTG0</accession>
<dbReference type="PROSITE" id="PS50822">
    <property type="entry name" value="PIWI"/>
    <property type="match status" value="1"/>
</dbReference>
<dbReference type="PANTHER" id="PTHR22891">
    <property type="entry name" value="EUKARYOTIC TRANSLATION INITIATION FACTOR 2C"/>
    <property type="match status" value="1"/>
</dbReference>
<keyword evidence="6" id="KW-1185">Reference proteome</keyword>
<dbReference type="InterPro" id="IPR012337">
    <property type="entry name" value="RNaseH-like_sf"/>
</dbReference>
<name>A0ABQ9ZTG0_9CRUS</name>
<dbReference type="SUPFAM" id="SSF101690">
    <property type="entry name" value="PAZ domain"/>
    <property type="match status" value="1"/>
</dbReference>